<dbReference type="AlphaFoldDB" id="A0A212DBQ6"/>
<proteinExistence type="predicted"/>
<evidence type="ECO:0000313" key="1">
    <source>
        <dbReference type="EMBL" id="OWK15677.1"/>
    </source>
</evidence>
<dbReference type="EMBL" id="MKHE01000004">
    <property type="protein sequence ID" value="OWK15677.1"/>
    <property type="molecule type" value="Genomic_DNA"/>
</dbReference>
<organism evidence="1 2">
    <name type="scientific">Cervus elaphus hippelaphus</name>
    <name type="common">European red deer</name>
    <dbReference type="NCBI Taxonomy" id="46360"/>
    <lineage>
        <taxon>Eukaryota</taxon>
        <taxon>Metazoa</taxon>
        <taxon>Chordata</taxon>
        <taxon>Craniata</taxon>
        <taxon>Vertebrata</taxon>
        <taxon>Euteleostomi</taxon>
        <taxon>Mammalia</taxon>
        <taxon>Eutheria</taxon>
        <taxon>Laurasiatheria</taxon>
        <taxon>Artiodactyla</taxon>
        <taxon>Ruminantia</taxon>
        <taxon>Pecora</taxon>
        <taxon>Cervidae</taxon>
        <taxon>Cervinae</taxon>
        <taxon>Cervus</taxon>
    </lineage>
</organism>
<keyword evidence="2" id="KW-1185">Reference proteome</keyword>
<sequence length="70" mass="6903">MSCTSGCWPLTAAQSSPSTTWPPAPLGEALPATGSRCPTYSASTAPASALSTSCTRPRTGWSVVGCGGLG</sequence>
<comment type="caution">
    <text evidence="1">The sequence shown here is derived from an EMBL/GenBank/DDBJ whole genome shotgun (WGS) entry which is preliminary data.</text>
</comment>
<protein>
    <submittedName>
        <fullName evidence="1">Uncharacterized protein</fullName>
    </submittedName>
</protein>
<gene>
    <name evidence="1" type="ORF">Celaphus_00004422</name>
</gene>
<reference evidence="1 2" key="1">
    <citation type="journal article" date="2018" name="Mol. Genet. Genomics">
        <title>The red deer Cervus elaphus genome CerEla1.0: sequencing, annotating, genes, and chromosomes.</title>
        <authorList>
            <person name="Bana N.A."/>
            <person name="Nyiri A."/>
            <person name="Nagy J."/>
            <person name="Frank K."/>
            <person name="Nagy T."/>
            <person name="Steger V."/>
            <person name="Schiller M."/>
            <person name="Lakatos P."/>
            <person name="Sugar L."/>
            <person name="Horn P."/>
            <person name="Barta E."/>
            <person name="Orosz L."/>
        </authorList>
    </citation>
    <scope>NUCLEOTIDE SEQUENCE [LARGE SCALE GENOMIC DNA]</scope>
    <source>
        <strain evidence="1">Hungarian</strain>
    </source>
</reference>
<dbReference type="Proteomes" id="UP000242450">
    <property type="component" value="Chromosome 4"/>
</dbReference>
<evidence type="ECO:0000313" key="2">
    <source>
        <dbReference type="Proteomes" id="UP000242450"/>
    </source>
</evidence>
<accession>A0A212DBQ6</accession>
<name>A0A212DBQ6_CEREH</name>